<evidence type="ECO:0000313" key="4">
    <source>
        <dbReference type="Proteomes" id="UP000199109"/>
    </source>
</evidence>
<feature type="domain" description="UspA" evidence="2">
    <location>
        <begin position="1"/>
        <end position="142"/>
    </location>
</feature>
<gene>
    <name evidence="3" type="ORF">SAMN05421636_104428</name>
</gene>
<dbReference type="PRINTS" id="PR01438">
    <property type="entry name" value="UNVRSLSTRESS"/>
</dbReference>
<dbReference type="PANTHER" id="PTHR46268">
    <property type="entry name" value="STRESS RESPONSE PROTEIN NHAX"/>
    <property type="match status" value="1"/>
</dbReference>
<dbReference type="InterPro" id="IPR006016">
    <property type="entry name" value="UspA"/>
</dbReference>
<sequence length="278" mass="31302">MKTILIPTDFSENAWNAIEYAVTLFDAVPCNYCILHVGSLSESSVRGNSFSFPKEKLHPSIRAKIKMLFERIERLTCNKKHRFTALQEYGNFIQIVRKTVDVKHIDLIVMGTTGASGLKASIVGSNTGDVITKVACNVLVVPEKAEVEIPTEIGFPTDFNSFYTHSILEGISAAMQLTKANLRVLNVSGVDEHLTEIQEQHQEYLFDYLHETFPERNTFHTLTHIGIVEAIQLFVEAGNINLIVMAAKHLNFLQQILFDTTIEKISFQTKIPLLVLHE</sequence>
<dbReference type="InterPro" id="IPR006015">
    <property type="entry name" value="Universal_stress_UspA"/>
</dbReference>
<reference evidence="3 4" key="1">
    <citation type="submission" date="2016-10" db="EMBL/GenBank/DDBJ databases">
        <authorList>
            <person name="de Groot N.N."/>
        </authorList>
    </citation>
    <scope>NUCLEOTIDE SEQUENCE [LARGE SCALE GENOMIC DNA]</scope>
    <source>
        <strain evidence="3 4">DSM 23421</strain>
    </source>
</reference>
<feature type="domain" description="UspA" evidence="2">
    <location>
        <begin position="207"/>
        <end position="277"/>
    </location>
</feature>
<evidence type="ECO:0000313" key="3">
    <source>
        <dbReference type="EMBL" id="SDE34678.1"/>
    </source>
</evidence>
<accession>A0A1G7C5U1</accession>
<evidence type="ECO:0000256" key="1">
    <source>
        <dbReference type="ARBA" id="ARBA00008791"/>
    </source>
</evidence>
<dbReference type="OrthoDB" id="9788959at2"/>
<dbReference type="AlphaFoldDB" id="A0A1G7C5U1"/>
<dbReference type="SUPFAM" id="SSF52402">
    <property type="entry name" value="Adenine nucleotide alpha hydrolases-like"/>
    <property type="match status" value="2"/>
</dbReference>
<comment type="similarity">
    <text evidence="1">Belongs to the universal stress protein A family.</text>
</comment>
<protein>
    <submittedName>
        <fullName evidence="3">Nucleotide-binding universal stress protein, UspA family</fullName>
    </submittedName>
</protein>
<dbReference type="Pfam" id="PF00582">
    <property type="entry name" value="Usp"/>
    <property type="match status" value="2"/>
</dbReference>
<keyword evidence="4" id="KW-1185">Reference proteome</keyword>
<proteinExistence type="inferred from homology"/>
<organism evidence="3 4">
    <name type="scientific">Pricia antarctica</name>
    <dbReference type="NCBI Taxonomy" id="641691"/>
    <lineage>
        <taxon>Bacteria</taxon>
        <taxon>Pseudomonadati</taxon>
        <taxon>Bacteroidota</taxon>
        <taxon>Flavobacteriia</taxon>
        <taxon>Flavobacteriales</taxon>
        <taxon>Flavobacteriaceae</taxon>
        <taxon>Pricia</taxon>
    </lineage>
</organism>
<name>A0A1G7C5U1_9FLAO</name>
<dbReference type="STRING" id="641691.SAMN05421636_104428"/>
<dbReference type="InterPro" id="IPR014729">
    <property type="entry name" value="Rossmann-like_a/b/a_fold"/>
</dbReference>
<dbReference type="CDD" id="cd00293">
    <property type="entry name" value="USP-like"/>
    <property type="match status" value="1"/>
</dbReference>
<dbReference type="PANTHER" id="PTHR46268:SF6">
    <property type="entry name" value="UNIVERSAL STRESS PROTEIN UP12"/>
    <property type="match status" value="1"/>
</dbReference>
<dbReference type="EMBL" id="FNAO01000004">
    <property type="protein sequence ID" value="SDE34678.1"/>
    <property type="molecule type" value="Genomic_DNA"/>
</dbReference>
<dbReference type="Proteomes" id="UP000199109">
    <property type="component" value="Unassembled WGS sequence"/>
</dbReference>
<evidence type="ECO:0000259" key="2">
    <source>
        <dbReference type="Pfam" id="PF00582"/>
    </source>
</evidence>
<dbReference type="RefSeq" id="WP_091868102.1">
    <property type="nucleotide sequence ID" value="NZ_FNAO01000004.1"/>
</dbReference>
<dbReference type="Gene3D" id="3.40.50.620">
    <property type="entry name" value="HUPs"/>
    <property type="match status" value="2"/>
</dbReference>